<comment type="caution">
    <text evidence="2">The sequence shown here is derived from an EMBL/GenBank/DDBJ whole genome shotgun (WGS) entry which is preliminary data.</text>
</comment>
<dbReference type="RefSeq" id="WP_320384458.1">
    <property type="nucleotide sequence ID" value="NZ_JAROCA020000001.1"/>
</dbReference>
<dbReference type="InterPro" id="IPR011528">
    <property type="entry name" value="NERD"/>
</dbReference>
<gene>
    <name evidence="2" type="ORF">P5G51_007450</name>
</gene>
<accession>A0ABU5CG18</accession>
<reference evidence="2 3" key="1">
    <citation type="submission" date="2023-10" db="EMBL/GenBank/DDBJ databases">
        <title>179-bfca-hs.</title>
        <authorList>
            <person name="Miliotis G."/>
            <person name="Sengupta P."/>
            <person name="Hameed A."/>
            <person name="Chuvochina M."/>
            <person name="Mcdonagh F."/>
            <person name="Simpson A.C."/>
            <person name="Singh N.K."/>
            <person name="Rekha P.D."/>
            <person name="Raman K."/>
            <person name="Hugenholtz P."/>
            <person name="Venkateswaran K."/>
        </authorList>
    </citation>
    <scope>NUCLEOTIDE SEQUENCE [LARGE SCALE GENOMIC DNA]</scope>
    <source>
        <strain evidence="2 3">179-BFC-A-HS</strain>
    </source>
</reference>
<dbReference type="PROSITE" id="PS50965">
    <property type="entry name" value="NERD"/>
    <property type="match status" value="1"/>
</dbReference>
<feature type="domain" description="NERD" evidence="1">
    <location>
        <begin position="37"/>
        <end position="107"/>
    </location>
</feature>
<organism evidence="2 3">
    <name type="scientific">Tigheibacillus jepli</name>
    <dbReference type="NCBI Taxonomy" id="3035914"/>
    <lineage>
        <taxon>Bacteria</taxon>
        <taxon>Bacillati</taxon>
        <taxon>Bacillota</taxon>
        <taxon>Bacilli</taxon>
        <taxon>Bacillales</taxon>
        <taxon>Bacillaceae</taxon>
        <taxon>Tigheibacillus</taxon>
    </lineage>
</organism>
<evidence type="ECO:0000313" key="2">
    <source>
        <dbReference type="EMBL" id="MDY0405261.1"/>
    </source>
</evidence>
<proteinExistence type="predicted"/>
<keyword evidence="3" id="KW-1185">Reference proteome</keyword>
<dbReference type="Pfam" id="PF08378">
    <property type="entry name" value="NERD"/>
    <property type="match status" value="1"/>
</dbReference>
<evidence type="ECO:0000259" key="1">
    <source>
        <dbReference type="PROSITE" id="PS50965"/>
    </source>
</evidence>
<dbReference type="Proteomes" id="UP001228376">
    <property type="component" value="Unassembled WGS sequence"/>
</dbReference>
<evidence type="ECO:0000313" key="3">
    <source>
        <dbReference type="Proteomes" id="UP001228376"/>
    </source>
</evidence>
<sequence>MAYKTRTKSKELIILESLNSRGNLTKKDKQRYFNMKKGFAGEIQFDAYTEKLQNECSIINDLLLEVNGTTFQIDSLVIIQGKIYMYEVKTMRVIIITNPTGYIKSQK</sequence>
<dbReference type="EMBL" id="JAROCA020000001">
    <property type="protein sequence ID" value="MDY0405261.1"/>
    <property type="molecule type" value="Genomic_DNA"/>
</dbReference>
<protein>
    <submittedName>
        <fullName evidence="2">Nuclease-related domain-containing protein</fullName>
    </submittedName>
</protein>
<name>A0ABU5CG18_9BACI</name>